<sequence>MIQSFKTKETERLFDGRPVKGFAKDLQKKALVRLMWLHRAVVIEDLRMPPSNHLEALSGDLKGFHSIRVNRQFRLVFRFEGGHAYDVALTDYH</sequence>
<dbReference type="Pfam" id="PF05015">
    <property type="entry name" value="HigB-like_toxin"/>
    <property type="match status" value="1"/>
</dbReference>
<dbReference type="SUPFAM" id="SSF143011">
    <property type="entry name" value="RelE-like"/>
    <property type="match status" value="1"/>
</dbReference>
<dbReference type="PANTHER" id="PTHR40266">
    <property type="entry name" value="TOXIN HIGB-1"/>
    <property type="match status" value="1"/>
</dbReference>
<dbReference type="InterPro" id="IPR007711">
    <property type="entry name" value="HigB-1"/>
</dbReference>
<name>A0A1F6GDD3_9PROT</name>
<proteinExistence type="predicted"/>
<dbReference type="AlphaFoldDB" id="A0A1F6GDD3"/>
<dbReference type="InterPro" id="IPR035093">
    <property type="entry name" value="RelE/ParE_toxin_dom_sf"/>
</dbReference>
<dbReference type="STRING" id="1817772.A2527_12385"/>
<dbReference type="Gene3D" id="3.30.2310.20">
    <property type="entry name" value="RelE-like"/>
    <property type="match status" value="1"/>
</dbReference>
<protein>
    <recommendedName>
        <fullName evidence="3">Plasmid maintenance system killer</fullName>
    </recommendedName>
</protein>
<dbReference type="Proteomes" id="UP000178449">
    <property type="component" value="Unassembled WGS sequence"/>
</dbReference>
<comment type="caution">
    <text evidence="1">The sequence shown here is derived from an EMBL/GenBank/DDBJ whole genome shotgun (WGS) entry which is preliminary data.</text>
</comment>
<evidence type="ECO:0000313" key="1">
    <source>
        <dbReference type="EMBL" id="OGG96120.1"/>
    </source>
</evidence>
<organism evidence="1 2">
    <name type="scientific">Candidatus Lambdaproteobacteria bacterium RIFOXYD2_FULL_50_16</name>
    <dbReference type="NCBI Taxonomy" id="1817772"/>
    <lineage>
        <taxon>Bacteria</taxon>
        <taxon>Pseudomonadati</taxon>
        <taxon>Pseudomonadota</taxon>
        <taxon>Candidatus Lambdaproteobacteria</taxon>
    </lineage>
</organism>
<dbReference type="EMBL" id="MFNE01000019">
    <property type="protein sequence ID" value="OGG96120.1"/>
    <property type="molecule type" value="Genomic_DNA"/>
</dbReference>
<gene>
    <name evidence="1" type="ORF">A2527_12385</name>
</gene>
<reference evidence="1 2" key="1">
    <citation type="journal article" date="2016" name="Nat. Commun.">
        <title>Thousands of microbial genomes shed light on interconnected biogeochemical processes in an aquifer system.</title>
        <authorList>
            <person name="Anantharaman K."/>
            <person name="Brown C.T."/>
            <person name="Hug L.A."/>
            <person name="Sharon I."/>
            <person name="Castelle C.J."/>
            <person name="Probst A.J."/>
            <person name="Thomas B.C."/>
            <person name="Singh A."/>
            <person name="Wilkins M.J."/>
            <person name="Karaoz U."/>
            <person name="Brodie E.L."/>
            <person name="Williams K.H."/>
            <person name="Hubbard S.S."/>
            <person name="Banfield J.F."/>
        </authorList>
    </citation>
    <scope>NUCLEOTIDE SEQUENCE [LARGE SCALE GENOMIC DNA]</scope>
</reference>
<evidence type="ECO:0000313" key="2">
    <source>
        <dbReference type="Proteomes" id="UP000178449"/>
    </source>
</evidence>
<evidence type="ECO:0008006" key="3">
    <source>
        <dbReference type="Google" id="ProtNLM"/>
    </source>
</evidence>
<dbReference type="PANTHER" id="PTHR40266:SF2">
    <property type="entry name" value="TOXIN HIGB-1"/>
    <property type="match status" value="1"/>
</dbReference>
<accession>A0A1F6GDD3</accession>